<dbReference type="Pfam" id="PF22740">
    <property type="entry name" value="PapZ_C"/>
    <property type="match status" value="1"/>
</dbReference>
<accession>A0ABS4KF43</accession>
<protein>
    <submittedName>
        <fullName evidence="7">UPF0042 nucleotide-binding protein</fullName>
    </submittedName>
</protein>
<dbReference type="RefSeq" id="WP_210061793.1">
    <property type="nucleotide sequence ID" value="NZ_JAGGLJ010000017.1"/>
</dbReference>
<feature type="domain" description="RapZ C-terminal" evidence="6">
    <location>
        <begin position="159"/>
        <end position="278"/>
    </location>
</feature>
<dbReference type="InterPro" id="IPR053931">
    <property type="entry name" value="RapZ_C"/>
</dbReference>
<dbReference type="HAMAP" id="MF_00636">
    <property type="entry name" value="RapZ_like"/>
    <property type="match status" value="1"/>
</dbReference>
<dbReference type="EMBL" id="JAGGLJ010000017">
    <property type="protein sequence ID" value="MBP2025995.1"/>
    <property type="molecule type" value="Genomic_DNA"/>
</dbReference>
<reference evidence="7 8" key="1">
    <citation type="submission" date="2021-03" db="EMBL/GenBank/DDBJ databases">
        <title>Genomic Encyclopedia of Type Strains, Phase IV (KMG-IV): sequencing the most valuable type-strain genomes for metagenomic binning, comparative biology and taxonomic classification.</title>
        <authorList>
            <person name="Goeker M."/>
        </authorList>
    </citation>
    <scope>NUCLEOTIDE SEQUENCE [LARGE SCALE GENOMIC DNA]</scope>
    <source>
        <strain evidence="7 8">DSM 27563</strain>
    </source>
</reference>
<dbReference type="PANTHER" id="PTHR30448">
    <property type="entry name" value="RNASE ADAPTER PROTEIN RAPZ"/>
    <property type="match status" value="1"/>
</dbReference>
<feature type="binding site" evidence="4">
    <location>
        <begin position="8"/>
        <end position="15"/>
    </location>
    <ligand>
        <name>ATP</name>
        <dbReference type="ChEBI" id="CHEBI:30616"/>
    </ligand>
</feature>
<dbReference type="InterPro" id="IPR027417">
    <property type="entry name" value="P-loop_NTPase"/>
</dbReference>
<evidence type="ECO:0000256" key="3">
    <source>
        <dbReference type="ARBA" id="ARBA00023134"/>
    </source>
</evidence>
<feature type="domain" description="RapZ-like N-terminal" evidence="5">
    <location>
        <begin position="1"/>
        <end position="153"/>
    </location>
</feature>
<evidence type="ECO:0000259" key="6">
    <source>
        <dbReference type="Pfam" id="PF22740"/>
    </source>
</evidence>
<keyword evidence="1 4" id="KW-0547">Nucleotide-binding</keyword>
<dbReference type="PANTHER" id="PTHR30448:SF0">
    <property type="entry name" value="RNASE ADAPTER PROTEIN RAPZ"/>
    <property type="match status" value="1"/>
</dbReference>
<feature type="binding site" evidence="4">
    <location>
        <begin position="58"/>
        <end position="61"/>
    </location>
    <ligand>
        <name>GTP</name>
        <dbReference type="ChEBI" id="CHEBI:37565"/>
    </ligand>
</feature>
<dbReference type="InterPro" id="IPR053930">
    <property type="entry name" value="RapZ-like_N"/>
</dbReference>
<dbReference type="Proteomes" id="UP001519306">
    <property type="component" value="Unassembled WGS sequence"/>
</dbReference>
<keyword evidence="3 4" id="KW-0342">GTP-binding</keyword>
<dbReference type="InterPro" id="IPR005337">
    <property type="entry name" value="RapZ-like"/>
</dbReference>
<proteinExistence type="inferred from homology"/>
<name>A0ABS4KF43_9FIRM</name>
<dbReference type="SUPFAM" id="SSF52540">
    <property type="entry name" value="P-loop containing nucleoside triphosphate hydrolases"/>
    <property type="match status" value="1"/>
</dbReference>
<dbReference type="Pfam" id="PF03668">
    <property type="entry name" value="RapZ-like_N"/>
    <property type="match status" value="1"/>
</dbReference>
<evidence type="ECO:0000259" key="5">
    <source>
        <dbReference type="Pfam" id="PF03668"/>
    </source>
</evidence>
<organism evidence="7 8">
    <name type="scientific">Peptoniphilus stercorisuis</name>
    <dbReference type="NCBI Taxonomy" id="1436965"/>
    <lineage>
        <taxon>Bacteria</taxon>
        <taxon>Bacillati</taxon>
        <taxon>Bacillota</taxon>
        <taxon>Tissierellia</taxon>
        <taxon>Tissierellales</taxon>
        <taxon>Peptoniphilaceae</taxon>
        <taxon>Peptoniphilus</taxon>
    </lineage>
</organism>
<gene>
    <name evidence="7" type="ORF">J2Z71_001547</name>
</gene>
<comment type="caution">
    <text evidence="7">The sequence shown here is derived from an EMBL/GenBank/DDBJ whole genome shotgun (WGS) entry which is preliminary data.</text>
</comment>
<evidence type="ECO:0000256" key="2">
    <source>
        <dbReference type="ARBA" id="ARBA00022840"/>
    </source>
</evidence>
<evidence type="ECO:0000256" key="4">
    <source>
        <dbReference type="HAMAP-Rule" id="MF_00636"/>
    </source>
</evidence>
<keyword evidence="2 4" id="KW-0067">ATP-binding</keyword>
<sequence>MEILVITGMSGAGKSQALNALEDLGYFCMDNLPPALIPKFAEIASATDYISKVAVVVDVRSGRFFDDLYSSLEKLKEMEINYKIFFLDADEEKIIRRYKEKRRPHPLNESIVKGYNLEVDLLSDIKKKSDYIINTTNYSIKDLKKSIREILEVKEKNALKISINSFGFKNGILLDADMVFDVRFLPNPYYLDDLRKLDGTNEETKEYVMKWDVTKDFIDKSIDMLDFLIPNYLKEGKSILVVGYGCTGGFHRSVVIANEIGKRLKVLGHNVVISHRDKDIYE</sequence>
<dbReference type="PIRSF" id="PIRSF005052">
    <property type="entry name" value="P-loopkin"/>
    <property type="match status" value="1"/>
</dbReference>
<evidence type="ECO:0000313" key="7">
    <source>
        <dbReference type="EMBL" id="MBP2025995.1"/>
    </source>
</evidence>
<evidence type="ECO:0000256" key="1">
    <source>
        <dbReference type="ARBA" id="ARBA00022741"/>
    </source>
</evidence>
<evidence type="ECO:0000313" key="8">
    <source>
        <dbReference type="Proteomes" id="UP001519306"/>
    </source>
</evidence>
<dbReference type="NCBIfam" id="NF003828">
    <property type="entry name" value="PRK05416.1"/>
    <property type="match status" value="1"/>
</dbReference>
<dbReference type="Gene3D" id="3.40.50.300">
    <property type="entry name" value="P-loop containing nucleotide triphosphate hydrolases"/>
    <property type="match status" value="1"/>
</dbReference>
<keyword evidence="8" id="KW-1185">Reference proteome</keyword>